<keyword evidence="5 11" id="KW-1133">Transmembrane helix</keyword>
<protein>
    <submittedName>
        <fullName evidence="13">Sulfatase</fullName>
    </submittedName>
</protein>
<dbReference type="CDD" id="cd16015">
    <property type="entry name" value="LTA_synthase"/>
    <property type="match status" value="1"/>
</dbReference>
<feature type="transmembrane region" description="Helical" evidence="11">
    <location>
        <begin position="116"/>
        <end position="136"/>
    </location>
</feature>
<comment type="subcellular location">
    <subcellularLocation>
        <location evidence="1">Cell membrane</location>
        <topology evidence="1">Multi-pass membrane protein</topology>
    </subcellularLocation>
</comment>
<dbReference type="EMBL" id="CP002394">
    <property type="protein sequence ID" value="ADU31706.1"/>
    <property type="molecule type" value="Genomic_DNA"/>
</dbReference>
<feature type="binding site" evidence="10">
    <location>
        <position position="249"/>
    </location>
    <ligand>
        <name>Mn(2+)</name>
        <dbReference type="ChEBI" id="CHEBI:29035"/>
    </ligand>
</feature>
<feature type="binding site" evidence="10">
    <location>
        <position position="291"/>
    </location>
    <ligand>
        <name>Mn(2+)</name>
        <dbReference type="ChEBI" id="CHEBI:29035"/>
    </ligand>
</feature>
<dbReference type="InterPro" id="IPR017850">
    <property type="entry name" value="Alkaline_phosphatase_core_sf"/>
</dbReference>
<dbReference type="InterPro" id="IPR050448">
    <property type="entry name" value="OpgB/LTA_synthase_biosynth"/>
</dbReference>
<evidence type="ECO:0000313" key="13">
    <source>
        <dbReference type="EMBL" id="ADU31706.1"/>
    </source>
</evidence>
<keyword evidence="6 7" id="KW-0472">Membrane</keyword>
<dbReference type="GO" id="GO:0005886">
    <property type="term" value="C:plasma membrane"/>
    <property type="evidence" value="ECO:0007669"/>
    <property type="project" value="UniProtKB-SubCell"/>
</dbReference>
<dbReference type="InterPro" id="IPR012160">
    <property type="entry name" value="LtaS-like"/>
</dbReference>
<keyword evidence="14" id="KW-1185">Reference proteome</keyword>
<evidence type="ECO:0000256" key="10">
    <source>
        <dbReference type="PIRSR" id="PIRSR005091-3"/>
    </source>
</evidence>
<feature type="binding site" evidence="10">
    <location>
        <position position="465"/>
    </location>
    <ligand>
        <name>Mn(2+)</name>
        <dbReference type="ChEBI" id="CHEBI:29035"/>
    </ligand>
</feature>
<dbReference type="STRING" id="649639.Bcell_3464"/>
<evidence type="ECO:0000313" key="14">
    <source>
        <dbReference type="Proteomes" id="UP000001401"/>
    </source>
</evidence>
<evidence type="ECO:0000256" key="1">
    <source>
        <dbReference type="ARBA" id="ARBA00004651"/>
    </source>
</evidence>
<evidence type="ECO:0000256" key="9">
    <source>
        <dbReference type="PIRSR" id="PIRSR005091-2"/>
    </source>
</evidence>
<dbReference type="Gene3D" id="3.40.720.10">
    <property type="entry name" value="Alkaline Phosphatase, subunit A"/>
    <property type="match status" value="1"/>
</dbReference>
<evidence type="ECO:0000256" key="6">
    <source>
        <dbReference type="ARBA" id="ARBA00023136"/>
    </source>
</evidence>
<keyword evidence="4 11" id="KW-0812">Transmembrane</keyword>
<dbReference type="InterPro" id="IPR000917">
    <property type="entry name" value="Sulfatase_N"/>
</dbReference>
<evidence type="ECO:0000256" key="8">
    <source>
        <dbReference type="PIRSR" id="PIRSR005091-1"/>
    </source>
</evidence>
<evidence type="ECO:0000256" key="2">
    <source>
        <dbReference type="ARBA" id="ARBA00009983"/>
    </source>
</evidence>
<evidence type="ECO:0000256" key="5">
    <source>
        <dbReference type="ARBA" id="ARBA00022989"/>
    </source>
</evidence>
<feature type="transmembrane region" description="Helical" evidence="11">
    <location>
        <begin position="156"/>
        <end position="173"/>
    </location>
</feature>
<dbReference type="RefSeq" id="WP_013490037.1">
    <property type="nucleotide sequence ID" value="NC_014829.1"/>
</dbReference>
<dbReference type="PANTHER" id="PTHR47371">
    <property type="entry name" value="LIPOTEICHOIC ACID SYNTHASE"/>
    <property type="match status" value="1"/>
</dbReference>
<dbReference type="Gene3D" id="3.30.1120.170">
    <property type="match status" value="1"/>
</dbReference>
<evidence type="ECO:0000256" key="7">
    <source>
        <dbReference type="PIRNR" id="PIRNR005091"/>
    </source>
</evidence>
<gene>
    <name evidence="13" type="ordered locus">Bcell_3464</name>
</gene>
<dbReference type="eggNOG" id="COG1368">
    <property type="taxonomic scope" value="Bacteria"/>
</dbReference>
<evidence type="ECO:0000259" key="12">
    <source>
        <dbReference type="Pfam" id="PF00884"/>
    </source>
</evidence>
<feature type="transmembrane region" description="Helical" evidence="11">
    <location>
        <begin position="40"/>
        <end position="61"/>
    </location>
</feature>
<evidence type="ECO:0000256" key="3">
    <source>
        <dbReference type="ARBA" id="ARBA00022475"/>
    </source>
</evidence>
<dbReference type="HOGENOM" id="CLU_021310_0_0_9"/>
<accession>E6TQT1</accession>
<feature type="binding site" evidence="9">
    <location>
        <position position="406"/>
    </location>
    <ligand>
        <name>substrate</name>
    </ligand>
</feature>
<dbReference type="PIRSF" id="PIRSF005091">
    <property type="entry name" value="Mmb_sulf_HI1246"/>
    <property type="match status" value="1"/>
</dbReference>
<keyword evidence="9" id="KW-0464">Manganese</keyword>
<comment type="similarity">
    <text evidence="2 7">Belongs to the LTA synthase family.</text>
</comment>
<dbReference type="Proteomes" id="UP000001401">
    <property type="component" value="Chromosome"/>
</dbReference>
<dbReference type="GO" id="GO:0046872">
    <property type="term" value="F:metal ion binding"/>
    <property type="evidence" value="ECO:0007669"/>
    <property type="project" value="UniProtKB-KW"/>
</dbReference>
<name>E6TQT1_EVAC2</name>
<feature type="active site" evidence="8">
    <location>
        <position position="291"/>
    </location>
</feature>
<sequence length="609" mass="70515">MKSITKRHSFMLFSLTFLWIKTLIISMTTFQLTINYFLEAVTFILSPLVFLVVVFGLGLYFKPKWQGYYFLFISVLLTIVLYSNAVYYREFSDIITLPMLLMSGNMGDLSTSIIELIHWYDVFFFLDLFIIGYFIWKKPKWVRFEKITFQQSKAAVVVILVIITISIAQVSTLDRAQAFNRTFLVQSLGLYNFYIYDAFVQTQTSVQTVFAEENDWTNINKHLDENRVAPNDDMFGIAKDMNVIVVSLESVESFVIGEELNGQEITPFLNELIEDSFYFDNFYYQTGQGKTSDAEFLINNSLYPLGRGAVFLTHDQNEYRALPETLTNYGYETANFHANDRSFYNRDVMYPNLGYNRIYSFSDYDISMRNSVGWGMKDIDFVEQSMDYITELPEPFYSTLLTLTNHFPYHLDEEDHFIEPFNSNSNIVNQYFPTVRYTDEAMRILVDQLKEEGLYENTALIMYGDHYGIANSHYDELSKFLGKEINLYEAVKLERVPLIIHIPGVDGKTISTISGQVDVMPSLLNLLGIPEDDHVMFGNDLFAENREEFAVLRDGTAISNELISVNGSCLSYTTGEEFPLEKCDSLREKGEEALFYSDKIIYGDLFRFN</sequence>
<evidence type="ECO:0000256" key="4">
    <source>
        <dbReference type="ARBA" id="ARBA00022692"/>
    </source>
</evidence>
<keyword evidence="3 7" id="KW-1003">Cell membrane</keyword>
<keyword evidence="9" id="KW-0479">Metal-binding</keyword>
<dbReference type="KEGG" id="bco:Bcell_3464"/>
<proteinExistence type="inferred from homology"/>
<feature type="binding site" evidence="10">
    <location>
        <position position="466"/>
    </location>
    <ligand>
        <name>Mn(2+)</name>
        <dbReference type="ChEBI" id="CHEBI:29035"/>
    </ligand>
</feature>
<evidence type="ECO:0000256" key="11">
    <source>
        <dbReference type="SAM" id="Phobius"/>
    </source>
</evidence>
<dbReference type="AlphaFoldDB" id="E6TQT1"/>
<dbReference type="SUPFAM" id="SSF53649">
    <property type="entry name" value="Alkaline phosphatase-like"/>
    <property type="match status" value="1"/>
</dbReference>
<dbReference type="Pfam" id="PF00884">
    <property type="entry name" value="Sulfatase"/>
    <property type="match status" value="1"/>
</dbReference>
<dbReference type="OrthoDB" id="5901192at2"/>
<organism evidence="13 14">
    <name type="scientific">Evansella cellulosilytica (strain ATCC 21833 / DSM 2522 / FERM P-1141 / JCM 9156 / N-4)</name>
    <name type="common">Bacillus cellulosilyticus</name>
    <dbReference type="NCBI Taxonomy" id="649639"/>
    <lineage>
        <taxon>Bacteria</taxon>
        <taxon>Bacillati</taxon>
        <taxon>Bacillota</taxon>
        <taxon>Bacilli</taxon>
        <taxon>Bacillales</taxon>
        <taxon>Bacillaceae</taxon>
        <taxon>Evansella</taxon>
    </lineage>
</organism>
<feature type="transmembrane region" description="Helical" evidence="11">
    <location>
        <begin position="12"/>
        <end position="34"/>
    </location>
</feature>
<reference evidence="13" key="1">
    <citation type="submission" date="2010-12" db="EMBL/GenBank/DDBJ databases">
        <title>Complete sequence of Bacillus cellulosilyticus DSM 2522.</title>
        <authorList>
            <consortium name="US DOE Joint Genome Institute"/>
            <person name="Lucas S."/>
            <person name="Copeland A."/>
            <person name="Lapidus A."/>
            <person name="Cheng J.-F."/>
            <person name="Bruce D."/>
            <person name="Goodwin L."/>
            <person name="Pitluck S."/>
            <person name="Chertkov O."/>
            <person name="Detter J.C."/>
            <person name="Han C."/>
            <person name="Tapia R."/>
            <person name="Land M."/>
            <person name="Hauser L."/>
            <person name="Jeffries C."/>
            <person name="Kyrpides N."/>
            <person name="Ivanova N."/>
            <person name="Mikhailova N."/>
            <person name="Brumm P."/>
            <person name="Mead D."/>
            <person name="Woyke T."/>
        </authorList>
    </citation>
    <scope>NUCLEOTIDE SEQUENCE [LARGE SCALE GENOMIC DNA]</scope>
    <source>
        <strain evidence="13">DSM 2522</strain>
    </source>
</reference>
<feature type="transmembrane region" description="Helical" evidence="11">
    <location>
        <begin position="68"/>
        <end position="88"/>
    </location>
</feature>
<feature type="domain" description="Sulfatase N-terminal" evidence="12">
    <location>
        <begin position="242"/>
        <end position="529"/>
    </location>
</feature>
<dbReference type="PANTHER" id="PTHR47371:SF1">
    <property type="entry name" value="LIPOTEICHOIC ACID SYNTHASE-LIKE YQGS"/>
    <property type="match status" value="1"/>
</dbReference>